<keyword evidence="5" id="KW-1185">Reference proteome</keyword>
<organism evidence="4 5">
    <name type="scientific">Acidiphilium acidophilum</name>
    <name type="common">Thiobacillus acidophilus</name>
    <dbReference type="NCBI Taxonomy" id="76588"/>
    <lineage>
        <taxon>Bacteria</taxon>
        <taxon>Pseudomonadati</taxon>
        <taxon>Pseudomonadota</taxon>
        <taxon>Alphaproteobacteria</taxon>
        <taxon>Acetobacterales</taxon>
        <taxon>Acidocellaceae</taxon>
        <taxon>Acidiphilium</taxon>
    </lineage>
</organism>
<dbReference type="SUPFAM" id="SSF51735">
    <property type="entry name" value="NAD(P)-binding Rossmann-fold domains"/>
    <property type="match status" value="1"/>
</dbReference>
<comment type="caution">
    <text evidence="4">The sequence shown here is derived from an EMBL/GenBank/DDBJ whole genome shotgun (WGS) entry which is preliminary data.</text>
</comment>
<feature type="domain" description="Ketoreductase" evidence="3">
    <location>
        <begin position="6"/>
        <end position="188"/>
    </location>
</feature>
<evidence type="ECO:0000313" key="5">
    <source>
        <dbReference type="Proteomes" id="UP001279553"/>
    </source>
</evidence>
<dbReference type="InterPro" id="IPR002347">
    <property type="entry name" value="SDR_fam"/>
</dbReference>
<proteinExistence type="inferred from homology"/>
<accession>A0AAW9DV99</accession>
<dbReference type="EC" id="1.1.1.30" evidence="4"/>
<dbReference type="Gene3D" id="3.40.50.720">
    <property type="entry name" value="NAD(P)-binding Rossmann-like Domain"/>
    <property type="match status" value="1"/>
</dbReference>
<evidence type="ECO:0000313" key="4">
    <source>
        <dbReference type="EMBL" id="MDX5932075.1"/>
    </source>
</evidence>
<dbReference type="InterPro" id="IPR050259">
    <property type="entry name" value="SDR"/>
</dbReference>
<dbReference type="SMART" id="SM00822">
    <property type="entry name" value="PKS_KR"/>
    <property type="match status" value="1"/>
</dbReference>
<gene>
    <name evidence="4" type="ORF">SIL87_15060</name>
</gene>
<dbReference type="NCBIfam" id="NF009093">
    <property type="entry name" value="PRK12429.1"/>
    <property type="match status" value="1"/>
</dbReference>
<name>A0AAW9DV99_ACIAO</name>
<evidence type="ECO:0000259" key="3">
    <source>
        <dbReference type="SMART" id="SM00822"/>
    </source>
</evidence>
<evidence type="ECO:0000256" key="1">
    <source>
        <dbReference type="ARBA" id="ARBA00006484"/>
    </source>
</evidence>
<protein>
    <submittedName>
        <fullName evidence="4">3-hydroxybutyrate dehydrogenase</fullName>
        <ecNumber evidence="4">1.1.1.30</ecNumber>
    </submittedName>
</protein>
<reference evidence="4 5" key="1">
    <citation type="submission" date="2023-11" db="EMBL/GenBank/DDBJ databases">
        <title>MicrobeMod: A computational toolkit for identifying prokaryotic methylation and restriction-modification with nanopore sequencing.</title>
        <authorList>
            <person name="Crits-Christoph A."/>
            <person name="Kang S.C."/>
            <person name="Lee H."/>
            <person name="Ostrov N."/>
        </authorList>
    </citation>
    <scope>NUCLEOTIDE SEQUENCE [LARGE SCALE GENOMIC DNA]</scope>
    <source>
        <strain evidence="4 5">DSMZ 700</strain>
    </source>
</reference>
<dbReference type="InterPro" id="IPR036291">
    <property type="entry name" value="NAD(P)-bd_dom_sf"/>
</dbReference>
<dbReference type="RefSeq" id="WP_319614924.1">
    <property type="nucleotide sequence ID" value="NZ_JAWXYB010000018.1"/>
</dbReference>
<dbReference type="PRINTS" id="PR00080">
    <property type="entry name" value="SDRFAMILY"/>
</dbReference>
<dbReference type="Proteomes" id="UP001279553">
    <property type="component" value="Unassembled WGS sequence"/>
</dbReference>
<dbReference type="AlphaFoldDB" id="A0AAW9DV99"/>
<comment type="similarity">
    <text evidence="1 2">Belongs to the short-chain dehydrogenases/reductases (SDR) family.</text>
</comment>
<dbReference type="PANTHER" id="PTHR42879:SF2">
    <property type="entry name" value="3-OXOACYL-[ACYL-CARRIER-PROTEIN] REDUCTASE FABG"/>
    <property type="match status" value="1"/>
</dbReference>
<dbReference type="InterPro" id="IPR057326">
    <property type="entry name" value="KR_dom"/>
</dbReference>
<dbReference type="GO" id="GO:0003858">
    <property type="term" value="F:3-hydroxybutyrate dehydrogenase activity"/>
    <property type="evidence" value="ECO:0007669"/>
    <property type="project" value="UniProtKB-EC"/>
</dbReference>
<dbReference type="PANTHER" id="PTHR42879">
    <property type="entry name" value="3-OXOACYL-(ACYL-CARRIER-PROTEIN) REDUCTASE"/>
    <property type="match status" value="1"/>
</dbReference>
<evidence type="ECO:0000256" key="2">
    <source>
        <dbReference type="RuleBase" id="RU000363"/>
    </source>
</evidence>
<dbReference type="FunFam" id="3.40.50.720:FF:000084">
    <property type="entry name" value="Short-chain dehydrogenase reductase"/>
    <property type="match status" value="1"/>
</dbReference>
<dbReference type="NCBIfam" id="TIGR01963">
    <property type="entry name" value="PHB_DH"/>
    <property type="match status" value="1"/>
</dbReference>
<dbReference type="InterPro" id="IPR011294">
    <property type="entry name" value="3-OHbutyrate_DH"/>
</dbReference>
<dbReference type="Pfam" id="PF00106">
    <property type="entry name" value="adh_short"/>
    <property type="match status" value="1"/>
</dbReference>
<sequence>MSLTGKVALVTGSTSGIGLGIARSLAQAGASVVLNGFGDAAEIERVRGELAAIAGGRVRYHAADVSQAAAVAELVEFCETEFGSLDILVNNAGIQHVAPIESFPEERWSAIIALNLSAVFHGMKFALPAMKRRRWGRVINIASAHGLVGSAGKIAYVAAKHGVIGATKVAAIECANEGITVNAICPGWVLTPLVEAQIAARAAANGTSVAAESAALLAEKQPMLAFTTPEKIGAFCVFLCSDAADTMTGDALSIDGGWIAQ</sequence>
<dbReference type="EMBL" id="JAWXYB010000018">
    <property type="protein sequence ID" value="MDX5932075.1"/>
    <property type="molecule type" value="Genomic_DNA"/>
</dbReference>
<keyword evidence="4" id="KW-0560">Oxidoreductase</keyword>
<dbReference type="PRINTS" id="PR00081">
    <property type="entry name" value="GDHRDH"/>
</dbReference>